<dbReference type="PRINTS" id="PR00032">
    <property type="entry name" value="HTHARAC"/>
</dbReference>
<keyword evidence="9" id="KW-1185">Reference proteome</keyword>
<organism evidence="7 8">
    <name type="scientific">Caminibacter pacificus</name>
    <dbReference type="NCBI Taxonomy" id="1424653"/>
    <lineage>
        <taxon>Bacteria</taxon>
        <taxon>Pseudomonadati</taxon>
        <taxon>Campylobacterota</taxon>
        <taxon>Epsilonproteobacteria</taxon>
        <taxon>Nautiliales</taxon>
        <taxon>Nautiliaceae</taxon>
        <taxon>Caminibacter</taxon>
    </lineage>
</organism>
<dbReference type="InterPro" id="IPR020449">
    <property type="entry name" value="Tscrpt_reg_AraC-type_HTH"/>
</dbReference>
<sequence length="237" mass="28392">MLKIQNDIFLITSKYQNTQFKPHFHDTYSFALITDGECVVNFKNKTIHYKKNDFRIINPYEIHYVKGGIWGYKSVVFEKSFVNSITKEIINKENIIFKNKINSTKLNSLFLKMYEKQEENIYFFFEELLSFSKEIKLPKITLKKSIEYIDENFTQKIKLENLAYLEHISKYHFLRLFKNQTGLTPHQYIIIKRLNFALELMKKEKNLAYVAVRAGFSDQSHFIKEFKKVFGFTPKEK</sequence>
<evidence type="ECO:0000313" key="7">
    <source>
        <dbReference type="EMBL" id="ROR38801.1"/>
    </source>
</evidence>
<keyword evidence="1" id="KW-0805">Transcription regulation</keyword>
<dbReference type="SUPFAM" id="SSF51215">
    <property type="entry name" value="Regulatory protein AraC"/>
    <property type="match status" value="1"/>
</dbReference>
<dbReference type="InterPro" id="IPR037923">
    <property type="entry name" value="HTH-like"/>
</dbReference>
<protein>
    <submittedName>
        <fullName evidence="7">AraC family transcriptional regulator</fullName>
    </submittedName>
</protein>
<evidence type="ECO:0000256" key="4">
    <source>
        <dbReference type="ARBA" id="ARBA00023163"/>
    </source>
</evidence>
<dbReference type="InterPro" id="IPR003313">
    <property type="entry name" value="AraC-bd"/>
</dbReference>
<dbReference type="SUPFAM" id="SSF46689">
    <property type="entry name" value="Homeodomain-like"/>
    <property type="match status" value="2"/>
</dbReference>
<evidence type="ECO:0000313" key="6">
    <source>
        <dbReference type="EMBL" id="QCI29158.1"/>
    </source>
</evidence>
<evidence type="ECO:0000259" key="5">
    <source>
        <dbReference type="PROSITE" id="PS01124"/>
    </source>
</evidence>
<dbReference type="PROSITE" id="PS01124">
    <property type="entry name" value="HTH_ARAC_FAMILY_2"/>
    <property type="match status" value="1"/>
</dbReference>
<feature type="domain" description="HTH araC/xylS-type" evidence="5">
    <location>
        <begin position="143"/>
        <end position="237"/>
    </location>
</feature>
<dbReference type="GO" id="GO:0043565">
    <property type="term" value="F:sequence-specific DNA binding"/>
    <property type="evidence" value="ECO:0007669"/>
    <property type="project" value="InterPro"/>
</dbReference>
<dbReference type="Pfam" id="PF02311">
    <property type="entry name" value="AraC_binding"/>
    <property type="match status" value="1"/>
</dbReference>
<keyword evidence="2" id="KW-0238">DNA-binding</keyword>
<keyword evidence="3" id="KW-0010">Activator</keyword>
<evidence type="ECO:0000256" key="1">
    <source>
        <dbReference type="ARBA" id="ARBA00023015"/>
    </source>
</evidence>
<name>A0AAJ4RAR4_9BACT</name>
<dbReference type="InterPro" id="IPR018060">
    <property type="entry name" value="HTH_AraC"/>
</dbReference>
<dbReference type="EMBL" id="RJVK01000005">
    <property type="protein sequence ID" value="ROR38801.1"/>
    <property type="molecule type" value="Genomic_DNA"/>
</dbReference>
<evidence type="ECO:0000256" key="2">
    <source>
        <dbReference type="ARBA" id="ARBA00023125"/>
    </source>
</evidence>
<dbReference type="Pfam" id="PF12833">
    <property type="entry name" value="HTH_18"/>
    <property type="match status" value="1"/>
</dbReference>
<dbReference type="Proteomes" id="UP000298805">
    <property type="component" value="Chromosome"/>
</dbReference>
<dbReference type="EMBL" id="CP027432">
    <property type="protein sequence ID" value="QCI29158.1"/>
    <property type="molecule type" value="Genomic_DNA"/>
</dbReference>
<reference evidence="7 8" key="2">
    <citation type="submission" date="2018-11" db="EMBL/GenBank/DDBJ databases">
        <title>Genomic Encyclopedia of Type Strains, Phase IV (KMG-IV): sequencing the most valuable type-strain genomes for metagenomic binning, comparative biology and taxonomic classification.</title>
        <authorList>
            <person name="Goeker M."/>
        </authorList>
    </citation>
    <scope>NUCLEOTIDE SEQUENCE [LARGE SCALE GENOMIC DNA]</scope>
    <source>
        <strain evidence="7 8">DSM 27783</strain>
    </source>
</reference>
<evidence type="ECO:0000313" key="8">
    <source>
        <dbReference type="Proteomes" id="UP000272781"/>
    </source>
</evidence>
<dbReference type="Gene3D" id="1.10.10.60">
    <property type="entry name" value="Homeodomain-like"/>
    <property type="match status" value="2"/>
</dbReference>
<dbReference type="Proteomes" id="UP000272781">
    <property type="component" value="Unassembled WGS sequence"/>
</dbReference>
<reference evidence="9" key="1">
    <citation type="submission" date="2018-03" db="EMBL/GenBank/DDBJ databases">
        <title>A comparative analysis of the Nautiliaceae.</title>
        <authorList>
            <person name="Grosche A."/>
            <person name="Smedile F."/>
            <person name="Vetriani C."/>
        </authorList>
    </citation>
    <scope>NUCLEOTIDE SEQUENCE [LARGE SCALE GENOMIC DNA]</scope>
    <source>
        <strain evidence="9">TB6</strain>
    </source>
</reference>
<dbReference type="PANTHER" id="PTHR46796">
    <property type="entry name" value="HTH-TYPE TRANSCRIPTIONAL ACTIVATOR RHAS-RELATED"/>
    <property type="match status" value="1"/>
</dbReference>
<accession>A0AAJ4RAR4</accession>
<reference evidence="6" key="3">
    <citation type="submission" date="2019-06" db="EMBL/GenBank/DDBJ databases">
        <title>A comparative analysis of the Nautiliaceae.</title>
        <authorList>
            <person name="Grosche A."/>
            <person name="Smedile F."/>
            <person name="Vetriani C."/>
        </authorList>
    </citation>
    <scope>NUCLEOTIDE SEQUENCE</scope>
    <source>
        <strain evidence="6">TB6</strain>
    </source>
</reference>
<dbReference type="RefSeq" id="WP_123353093.1">
    <property type="nucleotide sequence ID" value="NZ_CP027432.2"/>
</dbReference>
<dbReference type="InterPro" id="IPR018062">
    <property type="entry name" value="HTH_AraC-typ_CS"/>
</dbReference>
<dbReference type="AlphaFoldDB" id="A0AAJ4RAR4"/>
<evidence type="ECO:0000256" key="3">
    <source>
        <dbReference type="ARBA" id="ARBA00023159"/>
    </source>
</evidence>
<dbReference type="InterPro" id="IPR050204">
    <property type="entry name" value="AraC_XylS_family_regulators"/>
</dbReference>
<evidence type="ECO:0000313" key="9">
    <source>
        <dbReference type="Proteomes" id="UP000298805"/>
    </source>
</evidence>
<dbReference type="SMART" id="SM00342">
    <property type="entry name" value="HTH_ARAC"/>
    <property type="match status" value="1"/>
</dbReference>
<dbReference type="InterPro" id="IPR009057">
    <property type="entry name" value="Homeodomain-like_sf"/>
</dbReference>
<gene>
    <name evidence="6" type="ORF">C6V80_09400</name>
    <name evidence="7" type="ORF">EDC58_1715</name>
</gene>
<keyword evidence="4" id="KW-0804">Transcription</keyword>
<dbReference type="PROSITE" id="PS00041">
    <property type="entry name" value="HTH_ARAC_FAMILY_1"/>
    <property type="match status" value="1"/>
</dbReference>
<proteinExistence type="predicted"/>
<dbReference type="GO" id="GO:0003700">
    <property type="term" value="F:DNA-binding transcription factor activity"/>
    <property type="evidence" value="ECO:0007669"/>
    <property type="project" value="InterPro"/>
</dbReference>